<accession>A0A9X2K500</accession>
<protein>
    <submittedName>
        <fullName evidence="7">DNA-binding SARP family transcriptional activator</fullName>
    </submittedName>
</protein>
<evidence type="ECO:0000256" key="1">
    <source>
        <dbReference type="ARBA" id="ARBA00005820"/>
    </source>
</evidence>
<dbReference type="InterPro" id="IPR019734">
    <property type="entry name" value="TPR_rpt"/>
</dbReference>
<dbReference type="Proteomes" id="UP001139648">
    <property type="component" value="Unassembled WGS sequence"/>
</dbReference>
<feature type="DNA-binding region" description="OmpR/PhoB-type" evidence="5">
    <location>
        <begin position="1"/>
        <end position="93"/>
    </location>
</feature>
<dbReference type="GO" id="GO:0000160">
    <property type="term" value="P:phosphorelay signal transduction system"/>
    <property type="evidence" value="ECO:0007669"/>
    <property type="project" value="InterPro"/>
</dbReference>
<dbReference type="InterPro" id="IPR016032">
    <property type="entry name" value="Sig_transdc_resp-reg_C-effctor"/>
</dbReference>
<name>A0A9X2K500_9ACTN</name>
<dbReference type="InterPro" id="IPR011990">
    <property type="entry name" value="TPR-like_helical_dom_sf"/>
</dbReference>
<dbReference type="InterPro" id="IPR001867">
    <property type="entry name" value="OmpR/PhoB-type_DNA-bd"/>
</dbReference>
<dbReference type="GO" id="GO:0003677">
    <property type="term" value="F:DNA binding"/>
    <property type="evidence" value="ECO:0007669"/>
    <property type="project" value="UniProtKB-UniRule"/>
</dbReference>
<dbReference type="AlphaFoldDB" id="A0A9X2K500"/>
<dbReference type="SUPFAM" id="SSF46894">
    <property type="entry name" value="C-terminal effector domain of the bipartite response regulators"/>
    <property type="match status" value="1"/>
</dbReference>
<organism evidence="7 8">
    <name type="scientific">Nonomuraea thailandensis</name>
    <dbReference type="NCBI Taxonomy" id="1188745"/>
    <lineage>
        <taxon>Bacteria</taxon>
        <taxon>Bacillati</taxon>
        <taxon>Actinomycetota</taxon>
        <taxon>Actinomycetes</taxon>
        <taxon>Streptosporangiales</taxon>
        <taxon>Streptosporangiaceae</taxon>
        <taxon>Nonomuraea</taxon>
    </lineage>
</organism>
<dbReference type="GO" id="GO:0006355">
    <property type="term" value="P:regulation of DNA-templated transcription"/>
    <property type="evidence" value="ECO:0007669"/>
    <property type="project" value="InterPro"/>
</dbReference>
<dbReference type="Pfam" id="PF03704">
    <property type="entry name" value="BTAD"/>
    <property type="match status" value="1"/>
</dbReference>
<evidence type="ECO:0000259" key="6">
    <source>
        <dbReference type="PROSITE" id="PS51755"/>
    </source>
</evidence>
<keyword evidence="4" id="KW-0804">Transcription</keyword>
<dbReference type="InterPro" id="IPR051677">
    <property type="entry name" value="AfsR-DnrI-RedD_regulator"/>
</dbReference>
<dbReference type="SUPFAM" id="SSF52540">
    <property type="entry name" value="P-loop containing nucleoside triphosphate hydrolases"/>
    <property type="match status" value="1"/>
</dbReference>
<dbReference type="InterPro" id="IPR036388">
    <property type="entry name" value="WH-like_DNA-bd_sf"/>
</dbReference>
<dbReference type="SMART" id="SM00862">
    <property type="entry name" value="Trans_reg_C"/>
    <property type="match status" value="1"/>
</dbReference>
<dbReference type="Gene3D" id="1.25.40.10">
    <property type="entry name" value="Tetratricopeptide repeat domain"/>
    <property type="match status" value="3"/>
</dbReference>
<dbReference type="InterPro" id="IPR002182">
    <property type="entry name" value="NB-ARC"/>
</dbReference>
<evidence type="ECO:0000313" key="8">
    <source>
        <dbReference type="Proteomes" id="UP001139648"/>
    </source>
</evidence>
<dbReference type="SUPFAM" id="SSF48452">
    <property type="entry name" value="TPR-like"/>
    <property type="match status" value="3"/>
</dbReference>
<proteinExistence type="inferred from homology"/>
<dbReference type="GO" id="GO:0043531">
    <property type="term" value="F:ADP binding"/>
    <property type="evidence" value="ECO:0007669"/>
    <property type="project" value="InterPro"/>
</dbReference>
<dbReference type="InterPro" id="IPR027417">
    <property type="entry name" value="P-loop_NTPase"/>
</dbReference>
<evidence type="ECO:0000256" key="2">
    <source>
        <dbReference type="ARBA" id="ARBA00023015"/>
    </source>
</evidence>
<dbReference type="Pfam" id="PF13176">
    <property type="entry name" value="TPR_7"/>
    <property type="match status" value="1"/>
</dbReference>
<evidence type="ECO:0000313" key="7">
    <source>
        <dbReference type="EMBL" id="MCP2359979.1"/>
    </source>
</evidence>
<dbReference type="Pfam" id="PF00486">
    <property type="entry name" value="Trans_reg_C"/>
    <property type="match status" value="1"/>
</dbReference>
<comment type="caution">
    <text evidence="7">The sequence shown here is derived from an EMBL/GenBank/DDBJ whole genome shotgun (WGS) entry which is preliminary data.</text>
</comment>
<keyword evidence="3 5" id="KW-0238">DNA-binding</keyword>
<dbReference type="PANTHER" id="PTHR35807">
    <property type="entry name" value="TRANSCRIPTIONAL REGULATOR REDD-RELATED"/>
    <property type="match status" value="1"/>
</dbReference>
<feature type="domain" description="OmpR/PhoB-type" evidence="6">
    <location>
        <begin position="1"/>
        <end position="93"/>
    </location>
</feature>
<evidence type="ECO:0000256" key="4">
    <source>
        <dbReference type="ARBA" id="ARBA00023163"/>
    </source>
</evidence>
<comment type="similarity">
    <text evidence="1">Belongs to the AfsR/DnrI/RedD regulatory family.</text>
</comment>
<dbReference type="PANTHER" id="PTHR35807:SF1">
    <property type="entry name" value="TRANSCRIPTIONAL REGULATOR REDD"/>
    <property type="match status" value="1"/>
</dbReference>
<dbReference type="PRINTS" id="PR00364">
    <property type="entry name" value="DISEASERSIST"/>
</dbReference>
<dbReference type="EMBL" id="JAMZEB010000002">
    <property type="protein sequence ID" value="MCP2359979.1"/>
    <property type="molecule type" value="Genomic_DNA"/>
</dbReference>
<reference evidence="7" key="1">
    <citation type="submission" date="2022-06" db="EMBL/GenBank/DDBJ databases">
        <title>Sequencing the genomes of 1000 actinobacteria strains.</title>
        <authorList>
            <person name="Klenk H.-P."/>
        </authorList>
    </citation>
    <scope>NUCLEOTIDE SEQUENCE</scope>
    <source>
        <strain evidence="7">DSM 46694</strain>
    </source>
</reference>
<evidence type="ECO:0000256" key="3">
    <source>
        <dbReference type="ARBA" id="ARBA00023125"/>
    </source>
</evidence>
<dbReference type="Pfam" id="PF00931">
    <property type="entry name" value="NB-ARC"/>
    <property type="match status" value="1"/>
</dbReference>
<keyword evidence="8" id="KW-1185">Reference proteome</keyword>
<dbReference type="Gene3D" id="1.10.10.10">
    <property type="entry name" value="Winged helix-like DNA-binding domain superfamily/Winged helix DNA-binding domain"/>
    <property type="match status" value="1"/>
</dbReference>
<dbReference type="SMART" id="SM00028">
    <property type="entry name" value="TPR"/>
    <property type="match status" value="7"/>
</dbReference>
<keyword evidence="2" id="KW-0805">Transcription regulation</keyword>
<evidence type="ECO:0000256" key="5">
    <source>
        <dbReference type="PROSITE-ProRule" id="PRU01091"/>
    </source>
</evidence>
<dbReference type="RefSeq" id="WP_253747479.1">
    <property type="nucleotide sequence ID" value="NZ_BAABKA010000060.1"/>
</dbReference>
<dbReference type="InterPro" id="IPR005158">
    <property type="entry name" value="BTAD"/>
</dbReference>
<dbReference type="CDD" id="cd15831">
    <property type="entry name" value="BTAD"/>
    <property type="match status" value="1"/>
</dbReference>
<dbReference type="Gene3D" id="3.40.50.300">
    <property type="entry name" value="P-loop containing nucleotide triphosphate hydrolases"/>
    <property type="match status" value="1"/>
</dbReference>
<gene>
    <name evidence="7" type="ORF">HD597_006999</name>
</gene>
<dbReference type="Pfam" id="PF13424">
    <property type="entry name" value="TPR_12"/>
    <property type="match status" value="1"/>
</dbReference>
<dbReference type="SMART" id="SM01043">
    <property type="entry name" value="BTAD"/>
    <property type="match status" value="1"/>
</dbReference>
<dbReference type="PROSITE" id="PS51755">
    <property type="entry name" value="OMPR_PHOB"/>
    <property type="match status" value="1"/>
</dbReference>
<sequence length="1050" mass="114150">MPSPDIRFLLLGPMESAVEGRAVRLTGRQRTLLAALLLDLGHVASVERLAEHLWGEDFPPSAPARVRGLVTELRRALGVDVVVTRSPGYLIPAGAARVDAEEFATLVERAREERGDDAVARYNRALALWRGEPFQELSGSVVQAERYRLEELRCEAIEGRAAALLELGRGREAGAGLMRLTAEQPLRERPHGLLMRALHDGGRISESLEVYRGLRARLVRELGVEPSAELQRLHQLMLQGESQEPASALVPRQLPPVTGHFVGRAAELTRMAEGQALVVTGPAGVGKTALVLHWAFQESGRFPDGQLFLDMRGFDQREPMRAAEALPLLLQGLGQAVKDIPVELDAQIALYRSLLADRRLLVVLDDVAEPEQVRALLPGTPGCRVLITSRDRLHGLVALDGVERLTLDVLNGEEARQLIARRVGADRLRREPEAAARLVTFCGGLPLALCIAVTWIGDHEHREIGHYVRELADHGGLARLRVEGDDNVAVQAALDLSYRALQPAARRLFRLLGLAPAGSISVAATAALTGTSSEDAERLLGAAARIHLIKETALRRYAAHDLVLEYATQRGLAEDSPEERRAAVERLRAHYLRTARAAAAAAGFPAADPPHDQALPEVTTVAFRDAADALDWLGTEWDNLAATVSHAAAEGPHAYAWLLVAALADVMHHLRAPSEGLRLAEIALAAAERDGDLGGQSAMCQLVGQYRWRSTDLKGAMSHFESALVLARRALWPHGEAMALQGCGVVLKQLGEPDRAIPRYRRAILIHRTLGDQRGEARGLNNLASAHILLAQLRQAERCLLAGLPLTRETGDRHLLALTLVNLALVRQKQARFGEALESLTEALTEAESAGLRYAEAVTYETFGWTHLDAGCHAEAIGAFARSLKIAEDVGNRRSRIAALTGMASAELELGRTDDALTRLGAALELAQHTGTDLDEVLLRSAEAYHRQGRHAEALSEANRSLELAVASNPLNLPRLHTLLAGIHLATGDDQRAAEACTRALDLAHRSGQRLEYARALLTLGRALRGPDAQRHLRRAEHLFATIGVPYPRL</sequence>